<accession>A0A2S5CST4</accession>
<dbReference type="RefSeq" id="WP_103973427.1">
    <property type="nucleotide sequence ID" value="NZ_PGFZ01000001.1"/>
</dbReference>
<name>A0A2S5CST4_9GAMM</name>
<sequence>MTFQDIVSSHLDQFKSDIECRCCPYQVVGTVIRSKIRCFTRKDVSQRSNDPALILILESPHIDEFKVNPPEPAKGWTVTNIKDYLYRFKSYLPTNDRELILVNAIQYQCSLGVDTEVFRYDIFTDVWNDFGETNFIERFSSLLKEGDFVINACTQGNESGPFLRDLVETAIINVIGSGSDLHTFHPSCWHNEKHKSKKWLWTPKN</sequence>
<reference evidence="1 2" key="1">
    <citation type="submission" date="2017-11" db="EMBL/GenBank/DDBJ databases">
        <title>Draft Genome Sequence of Methylobacter psychrotolerans Sph1T, an Obligate Methanotroph from Low-Temperature Environments.</title>
        <authorList>
            <person name="Oshkin I.Y."/>
            <person name="Miroshnikov K."/>
            <person name="Belova S.E."/>
            <person name="Korzhenkov A."/>
            <person name="Toshchakov S.V."/>
            <person name="Dedysh S.N."/>
        </authorList>
    </citation>
    <scope>NUCLEOTIDE SEQUENCE [LARGE SCALE GENOMIC DNA]</scope>
    <source>
        <strain evidence="1 2">Sph1</strain>
    </source>
</reference>
<protein>
    <submittedName>
        <fullName evidence="1">Uncharacterized protein</fullName>
    </submittedName>
</protein>
<organism evidence="1 2">
    <name type="scientific">Methylovulum psychrotolerans</name>
    <dbReference type="NCBI Taxonomy" id="1704499"/>
    <lineage>
        <taxon>Bacteria</taxon>
        <taxon>Pseudomonadati</taxon>
        <taxon>Pseudomonadota</taxon>
        <taxon>Gammaproteobacteria</taxon>
        <taxon>Methylococcales</taxon>
        <taxon>Methylococcaceae</taxon>
        <taxon>Methylovulum</taxon>
    </lineage>
</organism>
<gene>
    <name evidence="1" type="ORF">AADEFJLK_00906</name>
</gene>
<dbReference type="Proteomes" id="UP000237423">
    <property type="component" value="Unassembled WGS sequence"/>
</dbReference>
<dbReference type="AlphaFoldDB" id="A0A2S5CST4"/>
<comment type="caution">
    <text evidence="1">The sequence shown here is derived from an EMBL/GenBank/DDBJ whole genome shotgun (WGS) entry which is preliminary data.</text>
</comment>
<evidence type="ECO:0000313" key="2">
    <source>
        <dbReference type="Proteomes" id="UP000237423"/>
    </source>
</evidence>
<dbReference type="EMBL" id="PGFZ01000001">
    <property type="protein sequence ID" value="POZ53865.1"/>
    <property type="molecule type" value="Genomic_DNA"/>
</dbReference>
<evidence type="ECO:0000313" key="1">
    <source>
        <dbReference type="EMBL" id="POZ53865.1"/>
    </source>
</evidence>
<proteinExistence type="predicted"/>